<protein>
    <submittedName>
        <fullName evidence="3">Thiamine-binding protein</fullName>
    </submittedName>
</protein>
<dbReference type="Pfam" id="PF01910">
    <property type="entry name" value="Thiamine_BP"/>
    <property type="match status" value="1"/>
</dbReference>
<comment type="similarity">
    <text evidence="1">Belongs to the UPF0045 family.</text>
</comment>
<keyword evidence="4" id="KW-1185">Reference proteome</keyword>
<evidence type="ECO:0000259" key="2">
    <source>
        <dbReference type="Pfam" id="PF01910"/>
    </source>
</evidence>
<evidence type="ECO:0000313" key="4">
    <source>
        <dbReference type="Proteomes" id="UP001478817"/>
    </source>
</evidence>
<feature type="domain" description="Thiamine-binding protein" evidence="2">
    <location>
        <begin position="6"/>
        <end position="97"/>
    </location>
</feature>
<organism evidence="3 4">
    <name type="scientific">Paratractidigestivibacter faecalis</name>
    <dbReference type="NCBI Taxonomy" id="2292441"/>
    <lineage>
        <taxon>Bacteria</taxon>
        <taxon>Bacillati</taxon>
        <taxon>Actinomycetota</taxon>
        <taxon>Coriobacteriia</taxon>
        <taxon>Coriobacteriales</taxon>
        <taxon>Atopobiaceae</taxon>
        <taxon>Paratractidigestivibacter</taxon>
    </lineage>
</organism>
<name>A0ABV1IH91_9ACTN</name>
<dbReference type="InterPro" id="IPR029756">
    <property type="entry name" value="MTH1187/YkoF-like"/>
</dbReference>
<dbReference type="SUPFAM" id="SSF89957">
    <property type="entry name" value="MTH1187/YkoF-like"/>
    <property type="match status" value="1"/>
</dbReference>
<dbReference type="PANTHER" id="PTHR33777:SF1">
    <property type="entry name" value="UPF0045 PROTEIN ECM15"/>
    <property type="match status" value="1"/>
</dbReference>
<dbReference type="InterPro" id="IPR002767">
    <property type="entry name" value="Thiamine_BP"/>
</dbReference>
<sequence length="113" mass="12211">MNCSIAIQYLPMDAQTDEATCAAVDAVIAYIDSTGIDYFVGPFETAIEGDYDQCMEILKNCQLVGAKAGCKHVMTYAKINFKPEGDVMTTERKVAKYHEGDPEFAPKSAGSAA</sequence>
<gene>
    <name evidence="3" type="ORF">AAAT05_07955</name>
</gene>
<proteinExistence type="inferred from homology"/>
<dbReference type="InterPro" id="IPR051614">
    <property type="entry name" value="UPF0045_domain"/>
</dbReference>
<dbReference type="PANTHER" id="PTHR33777">
    <property type="entry name" value="UPF0045 PROTEIN ECM15"/>
    <property type="match status" value="1"/>
</dbReference>
<reference evidence="3 4" key="1">
    <citation type="submission" date="2024-04" db="EMBL/GenBank/DDBJ databases">
        <title>Human intestinal bacterial collection.</title>
        <authorList>
            <person name="Pauvert C."/>
            <person name="Hitch T.C.A."/>
            <person name="Clavel T."/>
        </authorList>
    </citation>
    <scope>NUCLEOTIDE SEQUENCE [LARGE SCALE GENOMIC DNA]</scope>
    <source>
        <strain evidence="3 4">CLA-AA-H197</strain>
    </source>
</reference>
<evidence type="ECO:0000256" key="1">
    <source>
        <dbReference type="ARBA" id="ARBA00010272"/>
    </source>
</evidence>
<dbReference type="EMBL" id="JBBNGS010000015">
    <property type="protein sequence ID" value="MEQ2638271.1"/>
    <property type="molecule type" value="Genomic_DNA"/>
</dbReference>
<comment type="caution">
    <text evidence="3">The sequence shown here is derived from an EMBL/GenBank/DDBJ whole genome shotgun (WGS) entry which is preliminary data.</text>
</comment>
<dbReference type="Proteomes" id="UP001478817">
    <property type="component" value="Unassembled WGS sequence"/>
</dbReference>
<evidence type="ECO:0000313" key="3">
    <source>
        <dbReference type="EMBL" id="MEQ2638271.1"/>
    </source>
</evidence>
<accession>A0ABV1IH91</accession>
<dbReference type="Gene3D" id="3.30.70.930">
    <property type="match status" value="1"/>
</dbReference>
<dbReference type="RefSeq" id="WP_349182930.1">
    <property type="nucleotide sequence ID" value="NZ_JBBNGS010000015.1"/>
</dbReference>